<dbReference type="AlphaFoldDB" id="A0A5E6Y130"/>
<dbReference type="EMBL" id="CABVGY010000042">
    <property type="protein sequence ID" value="VVN39155.1"/>
    <property type="molecule type" value="Genomic_DNA"/>
</dbReference>
<dbReference type="EMBL" id="CABVGY010000007">
    <property type="protein sequence ID" value="VVM65963.1"/>
    <property type="molecule type" value="Genomic_DNA"/>
</dbReference>
<evidence type="ECO:0000313" key="8">
    <source>
        <dbReference type="Proteomes" id="UP000326729"/>
    </source>
</evidence>
<evidence type="ECO:0000313" key="6">
    <source>
        <dbReference type="EMBL" id="VVN47498.1"/>
    </source>
</evidence>
<dbReference type="GO" id="GO:0003676">
    <property type="term" value="F:nucleic acid binding"/>
    <property type="evidence" value="ECO:0007669"/>
    <property type="project" value="InterPro"/>
</dbReference>
<dbReference type="InterPro" id="IPR009057">
    <property type="entry name" value="Homeodomain-like_sf"/>
</dbReference>
<dbReference type="Proteomes" id="UP000326729">
    <property type="component" value="Unassembled WGS sequence"/>
</dbReference>
<dbReference type="RefSeq" id="WP_150719443.1">
    <property type="nucleotide sequence ID" value="NZ_CABVGY010000137.1"/>
</dbReference>
<dbReference type="InterPro" id="IPR001584">
    <property type="entry name" value="Integrase_cat-core"/>
</dbReference>
<dbReference type="NCBIfam" id="NF033516">
    <property type="entry name" value="transpos_IS3"/>
    <property type="match status" value="1"/>
</dbReference>
<dbReference type="Gene3D" id="3.30.420.10">
    <property type="entry name" value="Ribonuclease H-like superfamily/Ribonuclease H"/>
    <property type="match status" value="1"/>
</dbReference>
<proteinExistence type="predicted"/>
<dbReference type="InterPro" id="IPR036397">
    <property type="entry name" value="RNaseH_sf"/>
</dbReference>
<accession>A0A5E6Y130</accession>
<dbReference type="GO" id="GO:0015074">
    <property type="term" value="P:DNA integration"/>
    <property type="evidence" value="ECO:0007669"/>
    <property type="project" value="InterPro"/>
</dbReference>
<dbReference type="PANTHER" id="PTHR46889:SF4">
    <property type="entry name" value="TRANSPOSASE INSO FOR INSERTION SEQUENCE ELEMENT IS911B-RELATED"/>
    <property type="match status" value="1"/>
</dbReference>
<dbReference type="Pfam" id="PF13683">
    <property type="entry name" value="rve_3"/>
    <property type="match status" value="1"/>
</dbReference>
<dbReference type="SUPFAM" id="SSF53098">
    <property type="entry name" value="Ribonuclease H-like"/>
    <property type="match status" value="1"/>
</dbReference>
<name>A0A5E6Y130_PSEFL</name>
<dbReference type="InterPro" id="IPR012337">
    <property type="entry name" value="RNaseH-like_sf"/>
</dbReference>
<dbReference type="OrthoDB" id="9813126at2"/>
<dbReference type="EMBL" id="CABVGY010000137">
    <property type="protein sequence ID" value="VVN48882.1"/>
    <property type="molecule type" value="Genomic_DNA"/>
</dbReference>
<dbReference type="PANTHER" id="PTHR46889">
    <property type="entry name" value="TRANSPOSASE INSF FOR INSERTION SEQUENCE IS3B-RELATED"/>
    <property type="match status" value="1"/>
</dbReference>
<evidence type="ECO:0000313" key="3">
    <source>
        <dbReference type="EMBL" id="VVN39155.1"/>
    </source>
</evidence>
<dbReference type="EMBL" id="CABVGY010000051">
    <property type="protein sequence ID" value="VVN44271.1"/>
    <property type="molecule type" value="Genomic_DNA"/>
</dbReference>
<sequence length="340" mass="39190">MQALGLIAEAVENGARRFRACNELGLCLRTVQRWRYCEADRRQTVQREAPPNKLSAQERQAVLDAANQPGYASLTPHQIVPKLADEGIYLASESTFYRVLKEANQNMRRGRAKAPKRRVLTTHRADGPNQVWCWDITWLPTTVKGRFYYWYMVKDIYSRRLVTNEVHESECSEHACVLLEKGCLRERTAGRPLVLHSDNGHVMRGSLLRESMISLGVEPSFSRPRVSNDNAYAEALFRTAKYCPLWPEQPFESLTQARLWVQKFVEWYNEEHRHSALKYVTPNERHEGKAQALLQAREDLYASAKAANPCRWSGKTRNWQLANAVYLNPERPEAMGAMVR</sequence>
<dbReference type="InterPro" id="IPR048020">
    <property type="entry name" value="Transpos_IS3"/>
</dbReference>
<dbReference type="InterPro" id="IPR050900">
    <property type="entry name" value="Transposase_IS3/IS150/IS904"/>
</dbReference>
<reference evidence="6 8" key="1">
    <citation type="submission" date="2019-09" db="EMBL/GenBank/DDBJ databases">
        <authorList>
            <person name="Chandra G."/>
            <person name="Truman W A."/>
        </authorList>
    </citation>
    <scope>NUCLEOTIDE SEQUENCE [LARGE SCALE GENOMIC DNA]</scope>
    <source>
        <strain evidence="6">PS659</strain>
    </source>
</reference>
<dbReference type="SUPFAM" id="SSF46689">
    <property type="entry name" value="Homeodomain-like"/>
    <property type="match status" value="1"/>
</dbReference>
<evidence type="ECO:0000313" key="7">
    <source>
        <dbReference type="EMBL" id="VVN48882.1"/>
    </source>
</evidence>
<organism evidence="6 8">
    <name type="scientific">Pseudomonas fluorescens</name>
    <dbReference type="NCBI Taxonomy" id="294"/>
    <lineage>
        <taxon>Bacteria</taxon>
        <taxon>Pseudomonadati</taxon>
        <taxon>Pseudomonadota</taxon>
        <taxon>Gammaproteobacteria</taxon>
        <taxon>Pseudomonadales</taxon>
        <taxon>Pseudomonadaceae</taxon>
        <taxon>Pseudomonas</taxon>
    </lineage>
</organism>
<gene>
    <name evidence="2" type="ORF">PS659_01561</name>
    <name evidence="3" type="ORF">PS659_05335</name>
    <name evidence="4" type="ORF">PS659_05385</name>
    <name evidence="5" type="ORF">PS659_05681</name>
    <name evidence="6" type="ORF">PS659_05991</name>
    <name evidence="7" type="ORF">PS659_06147</name>
</gene>
<dbReference type="EMBL" id="CABVGY010000043">
    <property type="protein sequence ID" value="VVN39944.1"/>
    <property type="molecule type" value="Genomic_DNA"/>
</dbReference>
<dbReference type="EMBL" id="CABVGY010000075">
    <property type="protein sequence ID" value="VVN47498.1"/>
    <property type="molecule type" value="Genomic_DNA"/>
</dbReference>
<feature type="domain" description="Integrase catalytic" evidence="1">
    <location>
        <begin position="124"/>
        <end position="290"/>
    </location>
</feature>
<dbReference type="Pfam" id="PF13565">
    <property type="entry name" value="HTH_32"/>
    <property type="match status" value="1"/>
</dbReference>
<evidence type="ECO:0000259" key="1">
    <source>
        <dbReference type="PROSITE" id="PS50994"/>
    </source>
</evidence>
<evidence type="ECO:0000313" key="5">
    <source>
        <dbReference type="EMBL" id="VVN44271.1"/>
    </source>
</evidence>
<evidence type="ECO:0000313" key="2">
    <source>
        <dbReference type="EMBL" id="VVM65963.1"/>
    </source>
</evidence>
<evidence type="ECO:0000313" key="4">
    <source>
        <dbReference type="EMBL" id="VVN39944.1"/>
    </source>
</evidence>
<protein>
    <submittedName>
        <fullName evidence="6">IS3 family transposase ISAs20</fullName>
    </submittedName>
</protein>
<dbReference type="PROSITE" id="PS50994">
    <property type="entry name" value="INTEGRASE"/>
    <property type="match status" value="1"/>
</dbReference>